<dbReference type="PRINTS" id="PR00368">
    <property type="entry name" value="FADPNR"/>
</dbReference>
<dbReference type="PIRSF" id="PIRSF000350">
    <property type="entry name" value="Mercury_reductase_MerA"/>
    <property type="match status" value="1"/>
</dbReference>
<keyword evidence="8" id="KW-0547">Nucleotide-binding</keyword>
<dbReference type="InterPro" id="IPR023753">
    <property type="entry name" value="FAD/NAD-binding_dom"/>
</dbReference>
<keyword evidence="3 8" id="KW-0274">FAD</keyword>
<protein>
    <submittedName>
        <fullName evidence="13">Glutathione-disulfide reductase</fullName>
        <ecNumber evidence="13">1.8.1.7</ecNumber>
    </submittedName>
</protein>
<feature type="active site" description="Proton acceptor" evidence="7">
    <location>
        <position position="436"/>
    </location>
</feature>
<proteinExistence type="inferred from homology"/>
<keyword evidence="2 10" id="KW-0285">Flavoprotein</keyword>
<keyword evidence="6 10" id="KW-0676">Redox-active center</keyword>
<keyword evidence="5" id="KW-1015">Disulfide bond</keyword>
<dbReference type="PROSITE" id="PS00076">
    <property type="entry name" value="PYRIDINE_REDOX_1"/>
    <property type="match status" value="1"/>
</dbReference>
<dbReference type="InterPro" id="IPR012999">
    <property type="entry name" value="Pyr_OxRdtase_I_AS"/>
</dbReference>
<reference evidence="13 14" key="1">
    <citation type="submission" date="2019-10" db="EMBL/GenBank/DDBJ databases">
        <title>Alcanivorax sp.PA15-N-34 draft genome sequence.</title>
        <authorList>
            <person name="Liao X."/>
            <person name="Shao Z."/>
        </authorList>
    </citation>
    <scope>NUCLEOTIDE SEQUENCE [LARGE SCALE GENOMIC DNA]</scope>
    <source>
        <strain evidence="13 14">PA15-N-34</strain>
    </source>
</reference>
<feature type="binding site" evidence="8">
    <location>
        <position position="51"/>
    </location>
    <ligand>
        <name>FAD</name>
        <dbReference type="ChEBI" id="CHEBI:57692"/>
    </ligand>
</feature>
<dbReference type="InterPro" id="IPR001100">
    <property type="entry name" value="Pyr_nuc-diS_OxRdtase"/>
</dbReference>
<dbReference type="PRINTS" id="PR00411">
    <property type="entry name" value="PNDRDTASEI"/>
</dbReference>
<evidence type="ECO:0000256" key="5">
    <source>
        <dbReference type="ARBA" id="ARBA00023157"/>
    </source>
</evidence>
<dbReference type="SUPFAM" id="SSF51905">
    <property type="entry name" value="FAD/NAD(P)-binding domain"/>
    <property type="match status" value="1"/>
</dbReference>
<feature type="binding site" evidence="8">
    <location>
        <position position="301"/>
    </location>
    <ligand>
        <name>FAD</name>
        <dbReference type="ChEBI" id="CHEBI:57692"/>
    </ligand>
</feature>
<evidence type="ECO:0000313" key="14">
    <source>
        <dbReference type="Proteomes" id="UP000469421"/>
    </source>
</evidence>
<evidence type="ECO:0000256" key="1">
    <source>
        <dbReference type="ARBA" id="ARBA00007532"/>
    </source>
</evidence>
<dbReference type="InterPro" id="IPR004099">
    <property type="entry name" value="Pyr_nucl-diS_OxRdtase_dimer"/>
</dbReference>
<dbReference type="InterPro" id="IPR046952">
    <property type="entry name" value="GSHR/TRXR-like"/>
</dbReference>
<comment type="similarity">
    <text evidence="1 10">Belongs to the class-I pyridine nucleotide-disulfide oxidoreductase family.</text>
</comment>
<dbReference type="GO" id="GO:0006749">
    <property type="term" value="P:glutathione metabolic process"/>
    <property type="evidence" value="ECO:0007669"/>
    <property type="project" value="TreeGrafter"/>
</dbReference>
<dbReference type="PANTHER" id="PTHR42737:SF2">
    <property type="entry name" value="GLUTATHIONE REDUCTASE"/>
    <property type="match status" value="1"/>
</dbReference>
<name>A0A6N7LY48_9GAMM</name>
<evidence type="ECO:0000256" key="9">
    <source>
        <dbReference type="PIRSR" id="PIRSR000350-4"/>
    </source>
</evidence>
<evidence type="ECO:0000256" key="4">
    <source>
        <dbReference type="ARBA" id="ARBA00023002"/>
    </source>
</evidence>
<evidence type="ECO:0000256" key="2">
    <source>
        <dbReference type="ARBA" id="ARBA00022630"/>
    </source>
</evidence>
<evidence type="ECO:0000259" key="12">
    <source>
        <dbReference type="Pfam" id="PF07992"/>
    </source>
</evidence>
<evidence type="ECO:0000256" key="8">
    <source>
        <dbReference type="PIRSR" id="PIRSR000350-3"/>
    </source>
</evidence>
<evidence type="ECO:0000256" key="6">
    <source>
        <dbReference type="ARBA" id="ARBA00023284"/>
    </source>
</evidence>
<dbReference type="Pfam" id="PF07992">
    <property type="entry name" value="Pyr_redox_2"/>
    <property type="match status" value="1"/>
</dbReference>
<feature type="binding site" evidence="8">
    <location>
        <position position="260"/>
    </location>
    <ligand>
        <name>NAD(+)</name>
        <dbReference type="ChEBI" id="CHEBI:57540"/>
    </ligand>
</feature>
<dbReference type="InterPro" id="IPR016156">
    <property type="entry name" value="FAD/NAD-linked_Rdtase_dimer_sf"/>
</dbReference>
<accession>A0A6N7LY48</accession>
<evidence type="ECO:0000256" key="7">
    <source>
        <dbReference type="PIRSR" id="PIRSR000350-2"/>
    </source>
</evidence>
<feature type="domain" description="FAD/NAD(P)-binding" evidence="12">
    <location>
        <begin position="5"/>
        <end position="316"/>
    </location>
</feature>
<dbReference type="SUPFAM" id="SSF55424">
    <property type="entry name" value="FAD/NAD-linked reductases, dimerisation (C-terminal) domain"/>
    <property type="match status" value="1"/>
</dbReference>
<evidence type="ECO:0000313" key="13">
    <source>
        <dbReference type="EMBL" id="MQX54045.1"/>
    </source>
</evidence>
<dbReference type="NCBIfam" id="NF004776">
    <property type="entry name" value="PRK06116.1"/>
    <property type="match status" value="1"/>
</dbReference>
<dbReference type="AlphaFoldDB" id="A0A6N7LY48"/>
<dbReference type="InterPro" id="IPR036188">
    <property type="entry name" value="FAD/NAD-bd_sf"/>
</dbReference>
<comment type="caution">
    <text evidence="13">The sequence shown here is derived from an EMBL/GenBank/DDBJ whole genome shotgun (WGS) entry which is preliminary data.</text>
</comment>
<dbReference type="EC" id="1.8.1.7" evidence="13"/>
<dbReference type="EMBL" id="WIRE01000001">
    <property type="protein sequence ID" value="MQX54045.1"/>
    <property type="molecule type" value="Genomic_DNA"/>
</dbReference>
<dbReference type="Gene3D" id="3.30.390.30">
    <property type="match status" value="1"/>
</dbReference>
<dbReference type="GO" id="GO:0050660">
    <property type="term" value="F:flavin adenine dinucleotide binding"/>
    <property type="evidence" value="ECO:0007669"/>
    <property type="project" value="InterPro"/>
</dbReference>
<feature type="binding site" evidence="8">
    <location>
        <begin position="173"/>
        <end position="180"/>
    </location>
    <ligand>
        <name>NAD(+)</name>
        <dbReference type="ChEBI" id="CHEBI:57540"/>
    </ligand>
</feature>
<dbReference type="GO" id="GO:0034599">
    <property type="term" value="P:cellular response to oxidative stress"/>
    <property type="evidence" value="ECO:0007669"/>
    <property type="project" value="TreeGrafter"/>
</dbReference>
<dbReference type="Gene3D" id="3.50.50.60">
    <property type="entry name" value="FAD/NAD(P)-binding domain"/>
    <property type="match status" value="2"/>
</dbReference>
<evidence type="ECO:0000256" key="10">
    <source>
        <dbReference type="RuleBase" id="RU003691"/>
    </source>
</evidence>
<feature type="domain" description="Pyridine nucleotide-disulphide oxidoreductase dimerisation" evidence="11">
    <location>
        <begin position="338"/>
        <end position="446"/>
    </location>
</feature>
<sequence>MTSEFDLVVIGAGSGGVRAARMAASHGAKVAIVEERFFGGTCVNVGCVPKKLFSYGAHFPDEFALAEDYGYSVSGWEFDWHTLRNNKTREIERLNGIYRRILEQAGVTILEGHGRVEAPGKVSVGDKIISASNILVAVGGKPFVPEFPGNELVRISDDLFYLEQLPKRVAVVGGGYIATEFVGILQGLGCQVTQIYRGELFLRGFDEDIRSFVAEQMAEHGSTLRFNTDVVRIEEGAGVKQLITDSGEQLEFDEVFYATGRVPLLDNLFAEGATPELNAGGAIVVDERYETSIKGVFALGDVIDRLQLTPVALAEGMWLAAYLFGKDKPCSPLNYRNVATAVFSHPNIGTVGMTQEEALATTGSIRVYKSSFRPMRYTLGDRQVRTLIKLIVDDESDRVLGLHMAGEDAAEVTQGFAVAIKMGATKADFDATVGIHPTAAEELVTMRQGELVTAG</sequence>
<dbReference type="PANTHER" id="PTHR42737">
    <property type="entry name" value="GLUTATHIONE REDUCTASE"/>
    <property type="match status" value="1"/>
</dbReference>
<dbReference type="Proteomes" id="UP000469421">
    <property type="component" value="Unassembled WGS sequence"/>
</dbReference>
<keyword evidence="8" id="KW-0520">NAD</keyword>
<comment type="cofactor">
    <cofactor evidence="8">
        <name>FAD</name>
        <dbReference type="ChEBI" id="CHEBI:57692"/>
    </cofactor>
    <text evidence="8">Binds 1 FAD per subunit.</text>
</comment>
<keyword evidence="4 10" id="KW-0560">Oxidoreductase</keyword>
<dbReference type="GO" id="GO:0005829">
    <property type="term" value="C:cytosol"/>
    <property type="evidence" value="ECO:0007669"/>
    <property type="project" value="TreeGrafter"/>
</dbReference>
<gene>
    <name evidence="13" type="primary">gorA</name>
    <name evidence="13" type="ORF">GFN93_12360</name>
</gene>
<organism evidence="13 14">
    <name type="scientific">Alcanivorax sediminis</name>
    <dbReference type="NCBI Taxonomy" id="2663008"/>
    <lineage>
        <taxon>Bacteria</taxon>
        <taxon>Pseudomonadati</taxon>
        <taxon>Pseudomonadota</taxon>
        <taxon>Gammaproteobacteria</taxon>
        <taxon>Oceanospirillales</taxon>
        <taxon>Alcanivoracaceae</taxon>
        <taxon>Alcanivorax</taxon>
    </lineage>
</organism>
<dbReference type="GO" id="GO:0004362">
    <property type="term" value="F:glutathione-disulfide reductase (NADPH) activity"/>
    <property type="evidence" value="ECO:0007669"/>
    <property type="project" value="UniProtKB-EC"/>
</dbReference>
<feature type="binding site" evidence="8">
    <location>
        <position position="114"/>
    </location>
    <ligand>
        <name>FAD</name>
        <dbReference type="ChEBI" id="CHEBI:57692"/>
    </ligand>
</feature>
<keyword evidence="14" id="KW-1185">Reference proteome</keyword>
<evidence type="ECO:0000259" key="11">
    <source>
        <dbReference type="Pfam" id="PF02852"/>
    </source>
</evidence>
<dbReference type="RefSeq" id="WP_328594611.1">
    <property type="nucleotide sequence ID" value="NZ_WIRE01000001.1"/>
</dbReference>
<dbReference type="GO" id="GO:0045454">
    <property type="term" value="P:cell redox homeostasis"/>
    <property type="evidence" value="ECO:0007669"/>
    <property type="project" value="InterPro"/>
</dbReference>
<dbReference type="Pfam" id="PF02852">
    <property type="entry name" value="Pyr_redox_dim"/>
    <property type="match status" value="1"/>
</dbReference>
<evidence type="ECO:0000256" key="3">
    <source>
        <dbReference type="ARBA" id="ARBA00022827"/>
    </source>
</evidence>
<feature type="disulfide bond" description="Redox-active" evidence="9">
    <location>
        <begin position="42"/>
        <end position="47"/>
    </location>
</feature>